<feature type="transmembrane region" description="Helical" evidence="7">
    <location>
        <begin position="466"/>
        <end position="493"/>
    </location>
</feature>
<feature type="transmembrane region" description="Helical" evidence="7">
    <location>
        <begin position="369"/>
        <end position="394"/>
    </location>
</feature>
<evidence type="ECO:0000313" key="8">
    <source>
        <dbReference type="EMBL" id="SCU69477.1"/>
    </source>
</evidence>
<evidence type="ECO:0000256" key="7">
    <source>
        <dbReference type="RuleBase" id="RU363079"/>
    </source>
</evidence>
<dbReference type="PANTHER" id="PTHR10766">
    <property type="entry name" value="TRANSMEMBRANE 9 SUPERFAMILY PROTEIN"/>
    <property type="match status" value="1"/>
</dbReference>
<proteinExistence type="inferred from homology"/>
<keyword evidence="5 7" id="KW-1133">Transmembrane helix</keyword>
<feature type="signal peptide" evidence="7">
    <location>
        <begin position="1"/>
        <end position="36"/>
    </location>
</feature>
<evidence type="ECO:0000256" key="3">
    <source>
        <dbReference type="ARBA" id="ARBA00022692"/>
    </source>
</evidence>
<keyword evidence="9" id="KW-1185">Reference proteome</keyword>
<dbReference type="EMBL" id="CZPT02001221">
    <property type="protein sequence ID" value="SCU69477.1"/>
    <property type="molecule type" value="Genomic_DNA"/>
</dbReference>
<feature type="chain" id="PRO_5009028870" description="Transmembrane 9 superfamily member" evidence="7">
    <location>
        <begin position="37"/>
        <end position="607"/>
    </location>
</feature>
<feature type="transmembrane region" description="Helical" evidence="7">
    <location>
        <begin position="336"/>
        <end position="357"/>
    </location>
</feature>
<evidence type="ECO:0000256" key="5">
    <source>
        <dbReference type="ARBA" id="ARBA00022989"/>
    </source>
</evidence>
<gene>
    <name evidence="8" type="ORF">TEOVI_000104300</name>
</gene>
<keyword evidence="4 7" id="KW-0732">Signal</keyword>
<dbReference type="InterPro" id="IPR004240">
    <property type="entry name" value="EMP70"/>
</dbReference>
<keyword evidence="3 7" id="KW-0812">Transmembrane</keyword>
<evidence type="ECO:0000256" key="4">
    <source>
        <dbReference type="ARBA" id="ARBA00022729"/>
    </source>
</evidence>
<comment type="similarity">
    <text evidence="2 7">Belongs to the nonaspanin (TM9SF) (TC 9.A.2) family.</text>
</comment>
<keyword evidence="6 7" id="KW-0472">Membrane</keyword>
<feature type="transmembrane region" description="Helical" evidence="7">
    <location>
        <begin position="294"/>
        <end position="316"/>
    </location>
</feature>
<dbReference type="GO" id="GO:0072657">
    <property type="term" value="P:protein localization to membrane"/>
    <property type="evidence" value="ECO:0007669"/>
    <property type="project" value="TreeGrafter"/>
</dbReference>
<dbReference type="PANTHER" id="PTHR10766:SF41">
    <property type="entry name" value="TRANSMEMBRANE 9 SUPERFAMILY MEMBER 3"/>
    <property type="match status" value="1"/>
</dbReference>
<evidence type="ECO:0000256" key="1">
    <source>
        <dbReference type="ARBA" id="ARBA00004141"/>
    </source>
</evidence>
<comment type="subcellular location">
    <subcellularLocation>
        <location evidence="1">Membrane</location>
        <topology evidence="1">Multi-pass membrane protein</topology>
    </subcellularLocation>
</comment>
<dbReference type="VEuPathDB" id="TriTrypDB:TEOVI_000104300"/>
<dbReference type="Pfam" id="PF02990">
    <property type="entry name" value="EMP70"/>
    <property type="match status" value="1"/>
</dbReference>
<protein>
    <recommendedName>
        <fullName evidence="7">Transmembrane 9 superfamily member</fullName>
    </recommendedName>
</protein>
<dbReference type="GeneID" id="92374983"/>
<sequence>MGKQGNVGNIRPASNNVRTSLPLLLAVLLPICLVRAGEDTNTYKADERVRVYAGQIGPLHNTFETYSFFRTPGCPPASWSRRSSTLGQALTGRQLQEMGVNVRFGKNVTGGVMCTFTPKQADIKRWRKMIQKKYVYELYVDELPIWVLLGEVTPAGPVIYLHRRFHIETNKNQIVHVTLEAEQGTVLTQGRDYTFTYSVIFTESQLSFEDRFKKYVDQKLFEPRFRWISVINSVILALLLSIINIFIVSRAIHADLKGDEDELGIDSSYGLVEGSGWKQLSADVYRVPPYPMALCALLGTGAQLLLVFVAMIMSAAFYNSRHKPTYGAVTVVTEAYALTGFVAGYVSASKFVSYTVYKPALASRWMHCMYLTIAAFPAAILFCGVSTNAIAYLYGSARALHVGGVAYVALILVFLFCPTVVVGTLTGRYIFWRRFNAVSNRNSLPHVNQIPRLVPRPPYRLLSRPYLILLTGALPFSSVVLELFLVFSCIWMNKLYYLYYFLLIGFTIFLVIACFTSVAATYLLLNMEDHRWQWMAFGFGASTGIFIFIHATYFYFFQTSMSGMFMLVFYFAYSALFSLAMSLAGGCVTFLAGSQFVQKIYTSVKLD</sequence>
<accession>A0A1G4IBK0</accession>
<dbReference type="RefSeq" id="XP_067080445.1">
    <property type="nucleotide sequence ID" value="XM_067224344.1"/>
</dbReference>
<dbReference type="AlphaFoldDB" id="A0A1G4IBK0"/>
<evidence type="ECO:0000313" key="9">
    <source>
        <dbReference type="Proteomes" id="UP000195570"/>
    </source>
</evidence>
<feature type="transmembrane region" description="Helical" evidence="7">
    <location>
        <begin position="227"/>
        <end position="247"/>
    </location>
</feature>
<reference evidence="8" key="1">
    <citation type="submission" date="2016-09" db="EMBL/GenBank/DDBJ databases">
        <authorList>
            <person name="Hebert L."/>
            <person name="Moumen B."/>
        </authorList>
    </citation>
    <scope>NUCLEOTIDE SEQUENCE [LARGE SCALE GENOMIC DNA]</scope>
    <source>
        <strain evidence="8">OVI</strain>
    </source>
</reference>
<feature type="transmembrane region" description="Helical" evidence="7">
    <location>
        <begin position="537"/>
        <end position="556"/>
    </location>
</feature>
<feature type="transmembrane region" description="Helical" evidence="7">
    <location>
        <begin position="499"/>
        <end position="525"/>
    </location>
</feature>
<evidence type="ECO:0000256" key="2">
    <source>
        <dbReference type="ARBA" id="ARBA00005227"/>
    </source>
</evidence>
<dbReference type="GO" id="GO:0016020">
    <property type="term" value="C:membrane"/>
    <property type="evidence" value="ECO:0007669"/>
    <property type="project" value="UniProtKB-SubCell"/>
</dbReference>
<organism evidence="8 9">
    <name type="scientific">Trypanosoma equiperdum</name>
    <dbReference type="NCBI Taxonomy" id="5694"/>
    <lineage>
        <taxon>Eukaryota</taxon>
        <taxon>Discoba</taxon>
        <taxon>Euglenozoa</taxon>
        <taxon>Kinetoplastea</taxon>
        <taxon>Metakinetoplastina</taxon>
        <taxon>Trypanosomatida</taxon>
        <taxon>Trypanosomatidae</taxon>
        <taxon>Trypanosoma</taxon>
    </lineage>
</organism>
<comment type="caution">
    <text evidence="8">The sequence shown here is derived from an EMBL/GenBank/DDBJ whole genome shotgun (WGS) entry which is preliminary data.</text>
</comment>
<feature type="transmembrane region" description="Helical" evidence="7">
    <location>
        <begin position="406"/>
        <end position="431"/>
    </location>
</feature>
<name>A0A1G4IBK0_TRYEQ</name>
<feature type="transmembrane region" description="Helical" evidence="7">
    <location>
        <begin position="568"/>
        <end position="592"/>
    </location>
</feature>
<evidence type="ECO:0000256" key="6">
    <source>
        <dbReference type="ARBA" id="ARBA00023136"/>
    </source>
</evidence>
<dbReference type="Proteomes" id="UP000195570">
    <property type="component" value="Unassembled WGS sequence"/>
</dbReference>